<protein>
    <recommendedName>
        <fullName evidence="10">EamA domain-containing protein</fullName>
    </recommendedName>
</protein>
<dbReference type="InterPro" id="IPR017853">
    <property type="entry name" value="GH"/>
</dbReference>
<dbReference type="Pfam" id="PF00892">
    <property type="entry name" value="EamA"/>
    <property type="match status" value="1"/>
</dbReference>
<keyword evidence="12" id="KW-1185">Reference proteome</keyword>
<dbReference type="OrthoDB" id="5795902at2759"/>
<keyword evidence="6 9" id="KW-1133">Transmembrane helix</keyword>
<evidence type="ECO:0000256" key="9">
    <source>
        <dbReference type="SAM" id="Phobius"/>
    </source>
</evidence>
<reference evidence="11 12" key="1">
    <citation type="journal article" date="2020" name="IScience">
        <title>Genome Sequencing of the Endangered Kingdonia uniflora (Circaeasteraceae, Ranunculales) Reveals Potential Mechanisms of Evolutionary Specialization.</title>
        <authorList>
            <person name="Sun Y."/>
            <person name="Deng T."/>
            <person name="Zhang A."/>
            <person name="Moore M.J."/>
            <person name="Landis J.B."/>
            <person name="Lin N."/>
            <person name="Zhang H."/>
            <person name="Zhang X."/>
            <person name="Huang J."/>
            <person name="Zhang X."/>
            <person name="Sun H."/>
            <person name="Wang H."/>
        </authorList>
    </citation>
    <scope>NUCLEOTIDE SEQUENCE [LARGE SCALE GENOMIC DNA]</scope>
    <source>
        <strain evidence="11">TB1705</strain>
        <tissue evidence="11">Leaf</tissue>
    </source>
</reference>
<feature type="transmembrane region" description="Helical" evidence="9">
    <location>
        <begin position="102"/>
        <end position="125"/>
    </location>
</feature>
<dbReference type="GO" id="GO:0016020">
    <property type="term" value="C:membrane"/>
    <property type="evidence" value="ECO:0007669"/>
    <property type="project" value="UniProtKB-SubCell"/>
</dbReference>
<evidence type="ECO:0000259" key="10">
    <source>
        <dbReference type="Pfam" id="PF00892"/>
    </source>
</evidence>
<dbReference type="InterPro" id="IPR013785">
    <property type="entry name" value="Aldolase_TIM"/>
</dbReference>
<evidence type="ECO:0000256" key="3">
    <source>
        <dbReference type="ARBA" id="ARBA00009743"/>
    </source>
</evidence>
<evidence type="ECO:0000256" key="7">
    <source>
        <dbReference type="ARBA" id="ARBA00023136"/>
    </source>
</evidence>
<comment type="caution">
    <text evidence="11">The sequence shown here is derived from an EMBL/GenBank/DDBJ whole genome shotgun (WGS) entry which is preliminary data.</text>
</comment>
<evidence type="ECO:0000256" key="8">
    <source>
        <dbReference type="ARBA" id="ARBA00023295"/>
    </source>
</evidence>
<keyword evidence="4 9" id="KW-0812">Transmembrane</keyword>
<accession>A0A7J7L6S9</accession>
<dbReference type="InterPro" id="IPR037185">
    <property type="entry name" value="EmrE-like"/>
</dbReference>
<name>A0A7J7L6S9_9MAGN</name>
<evidence type="ECO:0000256" key="5">
    <source>
        <dbReference type="ARBA" id="ARBA00022801"/>
    </source>
</evidence>
<sequence>GNSVEKASILPSSMKALADYVHNKGLKIGIYGDVGTLTRNKKMPGVLKTQQLRRQVWEIVGEQLEISKIIGIESDVSCVNLDPDMLEVGNGGMSTIEYRSHFSIWAISSLHLFLGFLFITFAAYRGRRFPSGYMTEFFVALFGLVDAAFFQGFLAEGLQRTSAGLGCVIIDSQPLTVAILATLLFGESIGVVGVIGLILGVVGLLLLEVNFLKQCDFINGALLMFLVFPRRDFLFM</sequence>
<dbReference type="GO" id="GO:0004553">
    <property type="term" value="F:hydrolase activity, hydrolyzing O-glycosyl compounds"/>
    <property type="evidence" value="ECO:0007669"/>
    <property type="project" value="InterPro"/>
</dbReference>
<feature type="transmembrane region" description="Helical" evidence="9">
    <location>
        <begin position="175"/>
        <end position="205"/>
    </location>
</feature>
<evidence type="ECO:0000313" key="11">
    <source>
        <dbReference type="EMBL" id="KAF6138284.1"/>
    </source>
</evidence>
<dbReference type="SUPFAM" id="SSF103481">
    <property type="entry name" value="Multidrug resistance efflux transporter EmrE"/>
    <property type="match status" value="1"/>
</dbReference>
<dbReference type="GO" id="GO:0005975">
    <property type="term" value="P:carbohydrate metabolic process"/>
    <property type="evidence" value="ECO:0007669"/>
    <property type="project" value="InterPro"/>
</dbReference>
<organism evidence="11 12">
    <name type="scientific">Kingdonia uniflora</name>
    <dbReference type="NCBI Taxonomy" id="39325"/>
    <lineage>
        <taxon>Eukaryota</taxon>
        <taxon>Viridiplantae</taxon>
        <taxon>Streptophyta</taxon>
        <taxon>Embryophyta</taxon>
        <taxon>Tracheophyta</taxon>
        <taxon>Spermatophyta</taxon>
        <taxon>Magnoliopsida</taxon>
        <taxon>Ranunculales</taxon>
        <taxon>Circaeasteraceae</taxon>
        <taxon>Kingdonia</taxon>
    </lineage>
</organism>
<dbReference type="Gene3D" id="3.20.20.70">
    <property type="entry name" value="Aldolase class I"/>
    <property type="match status" value="2"/>
</dbReference>
<dbReference type="InterPro" id="IPR002241">
    <property type="entry name" value="Glyco_hydro_27"/>
</dbReference>
<dbReference type="AlphaFoldDB" id="A0A7J7L6S9"/>
<gene>
    <name evidence="11" type="ORF">GIB67_001434</name>
</gene>
<comment type="similarity">
    <text evidence="2">Belongs to the drug/metabolite transporter (DMT) superfamily. Plant drug/metabolite exporter (P-DME) (TC 2.A.7.4) family.</text>
</comment>
<dbReference type="GO" id="GO:0009507">
    <property type="term" value="C:chloroplast"/>
    <property type="evidence" value="ECO:0007669"/>
    <property type="project" value="TreeGrafter"/>
</dbReference>
<dbReference type="Proteomes" id="UP000541444">
    <property type="component" value="Unassembled WGS sequence"/>
</dbReference>
<feature type="domain" description="EamA" evidence="10">
    <location>
        <begin position="100"/>
        <end position="207"/>
    </location>
</feature>
<dbReference type="InterPro" id="IPR050638">
    <property type="entry name" value="AA-Vitamin_Transporters"/>
</dbReference>
<proteinExistence type="inferred from homology"/>
<comment type="similarity">
    <text evidence="3">Belongs to the glycosyl hydrolase 27 family.</text>
</comment>
<keyword evidence="7 9" id="KW-0472">Membrane</keyword>
<comment type="subcellular location">
    <subcellularLocation>
        <location evidence="1">Membrane</location>
        <topology evidence="1">Multi-pass membrane protein</topology>
    </subcellularLocation>
</comment>
<dbReference type="PANTHER" id="PTHR32322:SF2">
    <property type="entry name" value="EAMA DOMAIN-CONTAINING PROTEIN"/>
    <property type="match status" value="1"/>
</dbReference>
<dbReference type="Pfam" id="PF16499">
    <property type="entry name" value="Melibiase_2"/>
    <property type="match status" value="1"/>
</dbReference>
<dbReference type="InterPro" id="IPR000620">
    <property type="entry name" value="EamA_dom"/>
</dbReference>
<dbReference type="PANTHER" id="PTHR32322">
    <property type="entry name" value="INNER MEMBRANE TRANSPORTER"/>
    <property type="match status" value="1"/>
</dbReference>
<evidence type="ECO:0000256" key="6">
    <source>
        <dbReference type="ARBA" id="ARBA00022989"/>
    </source>
</evidence>
<feature type="non-terminal residue" evidence="11">
    <location>
        <position position="1"/>
    </location>
</feature>
<dbReference type="EMBL" id="JACGCM010002602">
    <property type="protein sequence ID" value="KAF6138284.1"/>
    <property type="molecule type" value="Genomic_DNA"/>
</dbReference>
<keyword evidence="5" id="KW-0378">Hydrolase</keyword>
<feature type="transmembrane region" description="Helical" evidence="9">
    <location>
        <begin position="137"/>
        <end position="155"/>
    </location>
</feature>
<evidence type="ECO:0000256" key="1">
    <source>
        <dbReference type="ARBA" id="ARBA00004141"/>
    </source>
</evidence>
<evidence type="ECO:0000313" key="12">
    <source>
        <dbReference type="Proteomes" id="UP000541444"/>
    </source>
</evidence>
<dbReference type="SUPFAM" id="SSF51445">
    <property type="entry name" value="(Trans)glycosidases"/>
    <property type="match status" value="1"/>
</dbReference>
<evidence type="ECO:0000256" key="2">
    <source>
        <dbReference type="ARBA" id="ARBA00007635"/>
    </source>
</evidence>
<keyword evidence="8" id="KW-0326">Glycosidase</keyword>
<evidence type="ECO:0000256" key="4">
    <source>
        <dbReference type="ARBA" id="ARBA00022692"/>
    </source>
</evidence>